<proteinExistence type="predicted"/>
<evidence type="ECO:0000313" key="2">
    <source>
        <dbReference type="EMBL" id="GCB78944.1"/>
    </source>
</evidence>
<sequence length="92" mass="10204">MNGSSQPPMAKAAEVVGKAEEAGTKETEAMSPTLLAVFSGNGENKPELYSAAKCKLLHRHYSDAHEHCTFLYPSLFGKLEKMFFEQLLFSFM</sequence>
<feature type="compositionally biased region" description="Basic and acidic residues" evidence="1">
    <location>
        <begin position="17"/>
        <end position="26"/>
    </location>
</feature>
<keyword evidence="3" id="KW-1185">Reference proteome</keyword>
<organism evidence="2 3">
    <name type="scientific">Scyliorhinus torazame</name>
    <name type="common">Cloudy catshark</name>
    <name type="synonym">Catulus torazame</name>
    <dbReference type="NCBI Taxonomy" id="75743"/>
    <lineage>
        <taxon>Eukaryota</taxon>
        <taxon>Metazoa</taxon>
        <taxon>Chordata</taxon>
        <taxon>Craniata</taxon>
        <taxon>Vertebrata</taxon>
        <taxon>Chondrichthyes</taxon>
        <taxon>Elasmobranchii</taxon>
        <taxon>Galeomorphii</taxon>
        <taxon>Galeoidea</taxon>
        <taxon>Carcharhiniformes</taxon>
        <taxon>Scyliorhinidae</taxon>
        <taxon>Scyliorhinus</taxon>
    </lineage>
</organism>
<feature type="region of interest" description="Disordered" evidence="1">
    <location>
        <begin position="1"/>
        <end position="26"/>
    </location>
</feature>
<gene>
    <name evidence="2" type="ORF">scyTo_0017808</name>
</gene>
<dbReference type="Proteomes" id="UP000288216">
    <property type="component" value="Unassembled WGS sequence"/>
</dbReference>
<evidence type="ECO:0000313" key="3">
    <source>
        <dbReference type="Proteomes" id="UP000288216"/>
    </source>
</evidence>
<dbReference type="EMBL" id="BFAA01011887">
    <property type="protein sequence ID" value="GCB78944.1"/>
    <property type="molecule type" value="Genomic_DNA"/>
</dbReference>
<name>A0A401Q0Q6_SCYTO</name>
<evidence type="ECO:0000256" key="1">
    <source>
        <dbReference type="SAM" id="MobiDB-lite"/>
    </source>
</evidence>
<dbReference type="AlphaFoldDB" id="A0A401Q0Q6"/>
<protein>
    <submittedName>
        <fullName evidence="2">Uncharacterized protein</fullName>
    </submittedName>
</protein>
<accession>A0A401Q0Q6</accession>
<reference evidence="2 3" key="1">
    <citation type="journal article" date="2018" name="Nat. Ecol. Evol.">
        <title>Shark genomes provide insights into elasmobranch evolution and the origin of vertebrates.</title>
        <authorList>
            <person name="Hara Y"/>
            <person name="Yamaguchi K"/>
            <person name="Onimaru K"/>
            <person name="Kadota M"/>
            <person name="Koyanagi M"/>
            <person name="Keeley SD"/>
            <person name="Tatsumi K"/>
            <person name="Tanaka K"/>
            <person name="Motone F"/>
            <person name="Kageyama Y"/>
            <person name="Nozu R"/>
            <person name="Adachi N"/>
            <person name="Nishimura O"/>
            <person name="Nakagawa R"/>
            <person name="Tanegashima C"/>
            <person name="Kiyatake I"/>
            <person name="Matsumoto R"/>
            <person name="Murakumo K"/>
            <person name="Nishida K"/>
            <person name="Terakita A"/>
            <person name="Kuratani S"/>
            <person name="Sato K"/>
            <person name="Hyodo S Kuraku.S."/>
        </authorList>
    </citation>
    <scope>NUCLEOTIDE SEQUENCE [LARGE SCALE GENOMIC DNA]</scope>
</reference>
<comment type="caution">
    <text evidence="2">The sequence shown here is derived from an EMBL/GenBank/DDBJ whole genome shotgun (WGS) entry which is preliminary data.</text>
</comment>